<dbReference type="KEGG" id="ptan:CRYO30217_02753"/>
<organism evidence="1 2">
    <name type="scientific">Parvicella tangerina</name>
    <dbReference type="NCBI Taxonomy" id="2829795"/>
    <lineage>
        <taxon>Bacteria</taxon>
        <taxon>Pseudomonadati</taxon>
        <taxon>Bacteroidota</taxon>
        <taxon>Flavobacteriia</taxon>
        <taxon>Flavobacteriales</taxon>
        <taxon>Parvicellaceae</taxon>
        <taxon>Parvicella</taxon>
    </lineage>
</organism>
<evidence type="ECO:0000313" key="1">
    <source>
        <dbReference type="EMBL" id="CAG5085416.1"/>
    </source>
</evidence>
<evidence type="ECO:0000313" key="2">
    <source>
        <dbReference type="Proteomes" id="UP000683507"/>
    </source>
</evidence>
<dbReference type="EMBL" id="OU015584">
    <property type="protein sequence ID" value="CAG5085416.1"/>
    <property type="molecule type" value="Genomic_DNA"/>
</dbReference>
<name>A0A916JP98_9FLAO</name>
<keyword evidence="2" id="KW-1185">Reference proteome</keyword>
<proteinExistence type="predicted"/>
<accession>A0A916JP98</accession>
<dbReference type="AlphaFoldDB" id="A0A916JP98"/>
<dbReference type="RefSeq" id="WP_258542957.1">
    <property type="nucleotide sequence ID" value="NZ_OU015584.1"/>
</dbReference>
<protein>
    <submittedName>
        <fullName evidence="1">Uncharacterized protein</fullName>
    </submittedName>
</protein>
<dbReference type="Proteomes" id="UP000683507">
    <property type="component" value="Chromosome"/>
</dbReference>
<reference evidence="1" key="1">
    <citation type="submission" date="2021-04" db="EMBL/GenBank/DDBJ databases">
        <authorList>
            <person name="Rodrigo-Torres L."/>
            <person name="Arahal R. D."/>
            <person name="Lucena T."/>
        </authorList>
    </citation>
    <scope>NUCLEOTIDE SEQUENCE</scope>
    <source>
        <strain evidence="1">AS29M-1</strain>
    </source>
</reference>
<gene>
    <name evidence="1" type="ORF">CRYO30217_02753</name>
</gene>
<sequence length="92" mass="10352">MIQFPCPKKKEDFIESNQGVYCSDCNTTLLDLSKSTLHEIEESRKNNPGACVVLEESMAEVETYGLKRFALALIIVMGRAGLLLETNSWRLI</sequence>